<dbReference type="PANTHER" id="PTHR37943:SF1">
    <property type="entry name" value="PROTEIN VES"/>
    <property type="match status" value="1"/>
</dbReference>
<protein>
    <recommendedName>
        <fullName evidence="3">HutD-family protein</fullName>
    </recommendedName>
</protein>
<keyword evidence="2" id="KW-1185">Reference proteome</keyword>
<sequence length="200" mass="23142">MTMKLTKLHKNNYKMSTWSGGETTEIYLFPIQGTYDIGKFDFRVSTANVQLEKTVFTVLPGYKRLIMSLDQPLTLNHIHNQRREKVLLIPFESHYFLGKEQTESIGKCTDFNLIYKEELAGELKAYRHKESLSISSNQKYIIFALKELIIDFYQGVEKVKSCHLYNNDTIVLEKVAKRYQLLLIGQERAEIPIAVVASVV</sequence>
<dbReference type="Proteomes" id="UP000095256">
    <property type="component" value="Unassembled WGS sequence"/>
</dbReference>
<dbReference type="AlphaFoldDB" id="A0A1E5KY87"/>
<dbReference type="STRING" id="762845.BCR26_12580"/>
<comment type="caution">
    <text evidence="1">The sequence shown here is derived from an EMBL/GenBank/DDBJ whole genome shotgun (WGS) entry which is preliminary data.</text>
</comment>
<proteinExistence type="predicted"/>
<dbReference type="EMBL" id="MIEK01000018">
    <property type="protein sequence ID" value="OEH82659.1"/>
    <property type="molecule type" value="Genomic_DNA"/>
</dbReference>
<evidence type="ECO:0000313" key="1">
    <source>
        <dbReference type="EMBL" id="OEH82659.1"/>
    </source>
</evidence>
<dbReference type="Gene3D" id="2.60.120.10">
    <property type="entry name" value="Jelly Rolls"/>
    <property type="match status" value="1"/>
</dbReference>
<name>A0A1E5KY87_9ENTE</name>
<organism evidence="1 2">
    <name type="scientific">Enterococcus rivorum</name>
    <dbReference type="NCBI Taxonomy" id="762845"/>
    <lineage>
        <taxon>Bacteria</taxon>
        <taxon>Bacillati</taxon>
        <taxon>Bacillota</taxon>
        <taxon>Bacilli</taxon>
        <taxon>Lactobacillales</taxon>
        <taxon>Enterococcaceae</taxon>
        <taxon>Enterococcus</taxon>
    </lineage>
</organism>
<evidence type="ECO:0000313" key="2">
    <source>
        <dbReference type="Proteomes" id="UP000095256"/>
    </source>
</evidence>
<dbReference type="SUPFAM" id="SSF51182">
    <property type="entry name" value="RmlC-like cupins"/>
    <property type="match status" value="1"/>
</dbReference>
<dbReference type="InterPro" id="IPR010282">
    <property type="entry name" value="Uncharacterised_HutD/Ves"/>
</dbReference>
<dbReference type="Pfam" id="PF05962">
    <property type="entry name" value="HutD"/>
    <property type="match status" value="1"/>
</dbReference>
<gene>
    <name evidence="1" type="ORF">BCR26_12580</name>
</gene>
<reference evidence="1 2" key="1">
    <citation type="submission" date="2016-09" db="EMBL/GenBank/DDBJ databases">
        <authorList>
            <person name="Capua I."/>
            <person name="De Benedictis P."/>
            <person name="Joannis T."/>
            <person name="Lombin L.H."/>
            <person name="Cattoli G."/>
        </authorList>
    </citation>
    <scope>NUCLEOTIDE SEQUENCE [LARGE SCALE GENOMIC DNA]</scope>
    <source>
        <strain evidence="1 2">LMG 25899</strain>
    </source>
</reference>
<dbReference type="OrthoDB" id="9786443at2"/>
<dbReference type="PANTHER" id="PTHR37943">
    <property type="entry name" value="PROTEIN VES"/>
    <property type="match status" value="1"/>
</dbReference>
<dbReference type="InterPro" id="IPR011051">
    <property type="entry name" value="RmlC_Cupin_sf"/>
</dbReference>
<dbReference type="RefSeq" id="WP_069698399.1">
    <property type="nucleotide sequence ID" value="NZ_JAGGMA010000026.1"/>
</dbReference>
<dbReference type="InterPro" id="IPR014710">
    <property type="entry name" value="RmlC-like_jellyroll"/>
</dbReference>
<evidence type="ECO:0008006" key="3">
    <source>
        <dbReference type="Google" id="ProtNLM"/>
    </source>
</evidence>
<accession>A0A1E5KY87</accession>